<evidence type="ECO:0000256" key="1">
    <source>
        <dbReference type="ARBA" id="ARBA00008535"/>
    </source>
</evidence>
<comment type="similarity">
    <text evidence="1">Belongs to the TRAFAC class TrmE-Era-EngA-EngB-Septin-like GTPase superfamily. AIG1/Toc34/Toc159-like paraseptin GTPase family. IAN subfamily.</text>
</comment>
<dbReference type="InterPro" id="IPR006703">
    <property type="entry name" value="G_AIG1"/>
</dbReference>
<evidence type="ECO:0000256" key="3">
    <source>
        <dbReference type="SAM" id="Coils"/>
    </source>
</evidence>
<feature type="domain" description="AIG1-type G" evidence="4">
    <location>
        <begin position="3"/>
        <end position="60"/>
    </location>
</feature>
<evidence type="ECO:0000313" key="6">
    <source>
        <dbReference type="Proteomes" id="UP001177744"/>
    </source>
</evidence>
<reference evidence="5" key="1">
    <citation type="submission" date="2023-06" db="EMBL/GenBank/DDBJ databases">
        <title>Reference genome for the Northern bat (Eptesicus nilssonii), a most northern bat species.</title>
        <authorList>
            <person name="Laine V.N."/>
            <person name="Pulliainen A.T."/>
            <person name="Lilley T.M."/>
        </authorList>
    </citation>
    <scope>NUCLEOTIDE SEQUENCE</scope>
    <source>
        <strain evidence="5">BLF_Eptnil</strain>
        <tissue evidence="5">Kidney</tissue>
    </source>
</reference>
<evidence type="ECO:0000256" key="2">
    <source>
        <dbReference type="ARBA" id="ARBA00022741"/>
    </source>
</evidence>
<comment type="caution">
    <text evidence="5">The sequence shown here is derived from an EMBL/GenBank/DDBJ whole genome shotgun (WGS) entry which is preliminary data.</text>
</comment>
<keyword evidence="2" id="KW-0547">Nucleotide-binding</keyword>
<name>A0AA40HPY9_CNENI</name>
<dbReference type="Gene3D" id="3.40.50.300">
    <property type="entry name" value="P-loop containing nucleotide triphosphate hydrolases"/>
    <property type="match status" value="1"/>
</dbReference>
<feature type="coiled-coil region" evidence="3">
    <location>
        <begin position="67"/>
        <end position="111"/>
    </location>
</feature>
<keyword evidence="6" id="KW-1185">Reference proteome</keyword>
<dbReference type="EMBL" id="JAULJE010000014">
    <property type="protein sequence ID" value="KAK1335238.1"/>
    <property type="molecule type" value="Genomic_DNA"/>
</dbReference>
<gene>
    <name evidence="5" type="ORF">QTO34_004822</name>
</gene>
<evidence type="ECO:0000313" key="5">
    <source>
        <dbReference type="EMBL" id="KAK1335238.1"/>
    </source>
</evidence>
<keyword evidence="3" id="KW-0175">Coiled coil</keyword>
<sequence>MEQFKDCHSEFNNKATGAEQVDQRTQLLDLVQLMVMQNKRGCYTNKMYQRAEVEIQKQIQVKQEQYRAQMKIDKRKLRKEYEEKIRKLEDKQELEKTKAEMQSEFEERENYYSFWQPNARALPSSGSRHSVSSVVLSPDLGSYLAACHLAHCDISQVVLD</sequence>
<dbReference type="GO" id="GO:0005525">
    <property type="term" value="F:GTP binding"/>
    <property type="evidence" value="ECO:0007669"/>
    <property type="project" value="InterPro"/>
</dbReference>
<dbReference type="Pfam" id="PF04548">
    <property type="entry name" value="AIG1"/>
    <property type="match status" value="1"/>
</dbReference>
<proteinExistence type="inferred from homology"/>
<dbReference type="InterPro" id="IPR027417">
    <property type="entry name" value="P-loop_NTPase"/>
</dbReference>
<organism evidence="5 6">
    <name type="scientific">Cnephaeus nilssonii</name>
    <name type="common">Northern bat</name>
    <name type="synonym">Eptesicus nilssonii</name>
    <dbReference type="NCBI Taxonomy" id="3371016"/>
    <lineage>
        <taxon>Eukaryota</taxon>
        <taxon>Metazoa</taxon>
        <taxon>Chordata</taxon>
        <taxon>Craniata</taxon>
        <taxon>Vertebrata</taxon>
        <taxon>Euteleostomi</taxon>
        <taxon>Mammalia</taxon>
        <taxon>Eutheria</taxon>
        <taxon>Laurasiatheria</taxon>
        <taxon>Chiroptera</taxon>
        <taxon>Yangochiroptera</taxon>
        <taxon>Vespertilionidae</taxon>
        <taxon>Cnephaeus</taxon>
    </lineage>
</organism>
<evidence type="ECO:0000259" key="4">
    <source>
        <dbReference type="Pfam" id="PF04548"/>
    </source>
</evidence>
<protein>
    <recommendedName>
        <fullName evidence="4">AIG1-type G domain-containing protein</fullName>
    </recommendedName>
</protein>
<accession>A0AA40HPY9</accession>
<dbReference type="Proteomes" id="UP001177744">
    <property type="component" value="Unassembled WGS sequence"/>
</dbReference>
<dbReference type="AlphaFoldDB" id="A0AA40HPY9"/>